<comment type="domain">
    <text evidence="5">The PRC barrel domain binds ribosomal protein uS19.</text>
</comment>
<evidence type="ECO:0000256" key="2">
    <source>
        <dbReference type="ARBA" id="ARBA00022517"/>
    </source>
</evidence>
<protein>
    <recommendedName>
        <fullName evidence="5">Ribosome maturation factor RimM</fullName>
    </recommendedName>
</protein>
<dbReference type="GO" id="GO:0005737">
    <property type="term" value="C:cytoplasm"/>
    <property type="evidence" value="ECO:0007669"/>
    <property type="project" value="UniProtKB-SubCell"/>
</dbReference>
<dbReference type="InterPro" id="IPR011033">
    <property type="entry name" value="PRC_barrel-like_sf"/>
</dbReference>
<organism evidence="8 9">
    <name type="scientific">Oribacterium sinus</name>
    <dbReference type="NCBI Taxonomy" id="237576"/>
    <lineage>
        <taxon>Bacteria</taxon>
        <taxon>Bacillati</taxon>
        <taxon>Bacillota</taxon>
        <taxon>Clostridia</taxon>
        <taxon>Lachnospirales</taxon>
        <taxon>Lachnospiraceae</taxon>
        <taxon>Oribacterium</taxon>
    </lineage>
</organism>
<comment type="subcellular location">
    <subcellularLocation>
        <location evidence="5">Cytoplasm</location>
    </subcellularLocation>
</comment>
<keyword evidence="1 5" id="KW-0963">Cytoplasm</keyword>
<keyword evidence="4 5" id="KW-0143">Chaperone</keyword>
<evidence type="ECO:0000256" key="4">
    <source>
        <dbReference type="ARBA" id="ARBA00023186"/>
    </source>
</evidence>
<evidence type="ECO:0000259" key="7">
    <source>
        <dbReference type="Pfam" id="PF05239"/>
    </source>
</evidence>
<gene>
    <name evidence="5" type="primary">rimM</name>
    <name evidence="8" type="ORF">HNQ46_001346</name>
</gene>
<comment type="function">
    <text evidence="5">An accessory protein needed during the final step in the assembly of 30S ribosomal subunit, possibly for assembly of the head region. Essential for efficient processing of 16S rRNA. May be needed both before and after RbfA during the maturation of 16S rRNA. It has affinity for free ribosomal 30S subunits but not for 70S ribosomes.</text>
</comment>
<dbReference type="InterPro" id="IPR009000">
    <property type="entry name" value="Transl_B-barrel_sf"/>
</dbReference>
<dbReference type="GO" id="GO:0043022">
    <property type="term" value="F:ribosome binding"/>
    <property type="evidence" value="ECO:0007669"/>
    <property type="project" value="InterPro"/>
</dbReference>
<keyword evidence="3 5" id="KW-0698">rRNA processing</keyword>
<dbReference type="NCBIfam" id="TIGR02273">
    <property type="entry name" value="16S_RimM"/>
    <property type="match status" value="1"/>
</dbReference>
<evidence type="ECO:0000313" key="8">
    <source>
        <dbReference type="EMBL" id="MBB6041366.1"/>
    </source>
</evidence>
<dbReference type="PANTHER" id="PTHR33692:SF1">
    <property type="entry name" value="RIBOSOME MATURATION FACTOR RIMM"/>
    <property type="match status" value="1"/>
</dbReference>
<comment type="subunit">
    <text evidence="5">Binds ribosomal protein uS19.</text>
</comment>
<dbReference type="GO" id="GO:0006364">
    <property type="term" value="P:rRNA processing"/>
    <property type="evidence" value="ECO:0007669"/>
    <property type="project" value="UniProtKB-UniRule"/>
</dbReference>
<comment type="caution">
    <text evidence="8">The sequence shown here is derived from an EMBL/GenBank/DDBJ whole genome shotgun (WGS) entry which is preliminary data.</text>
</comment>
<comment type="similarity">
    <text evidence="5">Belongs to the RimM family.</text>
</comment>
<dbReference type="RefSeq" id="WP_183683996.1">
    <property type="nucleotide sequence ID" value="NZ_JACHHH010000006.1"/>
</dbReference>
<reference evidence="8 9" key="1">
    <citation type="submission" date="2020-08" db="EMBL/GenBank/DDBJ databases">
        <title>Genomic Encyclopedia of Type Strains, Phase IV (KMG-IV): sequencing the most valuable type-strain genomes for metagenomic binning, comparative biology and taxonomic classification.</title>
        <authorList>
            <person name="Goeker M."/>
        </authorList>
    </citation>
    <scope>NUCLEOTIDE SEQUENCE [LARGE SCALE GENOMIC DNA]</scope>
    <source>
        <strain evidence="8 9">DSM 17245</strain>
    </source>
</reference>
<name>A0A7W9SGI1_9FIRM</name>
<dbReference type="SUPFAM" id="SSF50447">
    <property type="entry name" value="Translation proteins"/>
    <property type="match status" value="1"/>
</dbReference>
<evidence type="ECO:0000259" key="6">
    <source>
        <dbReference type="Pfam" id="PF01782"/>
    </source>
</evidence>
<dbReference type="InterPro" id="IPR027275">
    <property type="entry name" value="PRC-brl_dom"/>
</dbReference>
<proteinExistence type="inferred from homology"/>
<feature type="domain" description="PRC-barrel" evidence="7">
    <location>
        <begin position="101"/>
        <end position="171"/>
    </location>
</feature>
<dbReference type="InterPro" id="IPR036976">
    <property type="entry name" value="RimM_N_sf"/>
</dbReference>
<dbReference type="GO" id="GO:0042274">
    <property type="term" value="P:ribosomal small subunit biogenesis"/>
    <property type="evidence" value="ECO:0007669"/>
    <property type="project" value="UniProtKB-UniRule"/>
</dbReference>
<keyword evidence="2 5" id="KW-0690">Ribosome biogenesis</keyword>
<evidence type="ECO:0000313" key="9">
    <source>
        <dbReference type="Proteomes" id="UP000522163"/>
    </source>
</evidence>
<sequence length="174" mass="20062">MLKELRVGTILKPHGLKGEMKVFPTTEDPRRFTQLKELILRRESKGLRDTSFSESRKIKSVRFQGEFLLLQLEGIDSVEMVEKYRNVSLMIPREQALPLGENEFFLGDYIGMEVYIEGKELLGEVKEVIETGANLVFSVEGKEKEYLIPHIPPVVYEIKDNRIAIHLMEGLLEL</sequence>
<evidence type="ECO:0000256" key="1">
    <source>
        <dbReference type="ARBA" id="ARBA00022490"/>
    </source>
</evidence>
<dbReference type="AlphaFoldDB" id="A0A7W9SGI1"/>
<dbReference type="SUPFAM" id="SSF50346">
    <property type="entry name" value="PRC-barrel domain"/>
    <property type="match status" value="1"/>
</dbReference>
<evidence type="ECO:0000256" key="3">
    <source>
        <dbReference type="ARBA" id="ARBA00022552"/>
    </source>
</evidence>
<dbReference type="Gene3D" id="2.40.30.60">
    <property type="entry name" value="RimM"/>
    <property type="match status" value="1"/>
</dbReference>
<evidence type="ECO:0000256" key="5">
    <source>
        <dbReference type="HAMAP-Rule" id="MF_00014"/>
    </source>
</evidence>
<dbReference type="PANTHER" id="PTHR33692">
    <property type="entry name" value="RIBOSOME MATURATION FACTOR RIMM"/>
    <property type="match status" value="1"/>
</dbReference>
<feature type="domain" description="RimM N-terminal" evidence="6">
    <location>
        <begin position="7"/>
        <end position="95"/>
    </location>
</feature>
<dbReference type="Gene3D" id="2.30.30.240">
    <property type="entry name" value="PRC-barrel domain"/>
    <property type="match status" value="1"/>
</dbReference>
<dbReference type="HAMAP" id="MF_00014">
    <property type="entry name" value="Ribosome_mat_RimM"/>
    <property type="match status" value="1"/>
</dbReference>
<dbReference type="Pfam" id="PF05239">
    <property type="entry name" value="PRC"/>
    <property type="match status" value="1"/>
</dbReference>
<dbReference type="GeneID" id="85014885"/>
<dbReference type="InterPro" id="IPR002676">
    <property type="entry name" value="RimM_N"/>
</dbReference>
<dbReference type="EMBL" id="JACHHH010000006">
    <property type="protein sequence ID" value="MBB6041366.1"/>
    <property type="molecule type" value="Genomic_DNA"/>
</dbReference>
<dbReference type="InterPro" id="IPR011961">
    <property type="entry name" value="RimM"/>
</dbReference>
<dbReference type="Pfam" id="PF01782">
    <property type="entry name" value="RimM"/>
    <property type="match status" value="1"/>
</dbReference>
<dbReference type="GO" id="GO:0005840">
    <property type="term" value="C:ribosome"/>
    <property type="evidence" value="ECO:0007669"/>
    <property type="project" value="InterPro"/>
</dbReference>
<dbReference type="Proteomes" id="UP000522163">
    <property type="component" value="Unassembled WGS sequence"/>
</dbReference>
<accession>A0A7W9SGI1</accession>